<dbReference type="Pfam" id="PF00072">
    <property type="entry name" value="Response_reg"/>
    <property type="match status" value="1"/>
</dbReference>
<reference evidence="6 7" key="1">
    <citation type="submission" date="2019-07" db="EMBL/GenBank/DDBJ databases">
        <title>The pathways for chlorine oxyanion respiration interact through the shared metabolite chlorate.</title>
        <authorList>
            <person name="Barnum T.P."/>
            <person name="Cheng Y."/>
            <person name="Hill K.A."/>
            <person name="Lucas L.N."/>
            <person name="Carlson H.K."/>
            <person name="Coates J.D."/>
        </authorList>
    </citation>
    <scope>NUCLEOTIDE SEQUENCE [LARGE SCALE GENOMIC DNA]</scope>
    <source>
        <strain evidence="6 7">BK-1</strain>
    </source>
</reference>
<organism evidence="6 7">
    <name type="scientific">Sedimenticola selenatireducens</name>
    <dbReference type="NCBI Taxonomy" id="191960"/>
    <lineage>
        <taxon>Bacteria</taxon>
        <taxon>Pseudomonadati</taxon>
        <taxon>Pseudomonadota</taxon>
        <taxon>Gammaproteobacteria</taxon>
        <taxon>Chromatiales</taxon>
        <taxon>Sedimenticolaceae</taxon>
        <taxon>Sedimenticola</taxon>
    </lineage>
</organism>
<dbReference type="Proteomes" id="UP000316649">
    <property type="component" value="Unassembled WGS sequence"/>
</dbReference>
<dbReference type="InterPro" id="IPR011006">
    <property type="entry name" value="CheY-like_superfamily"/>
</dbReference>
<name>A0A558DTW6_9GAMM</name>
<dbReference type="AlphaFoldDB" id="A0A558DTW6"/>
<keyword evidence="3" id="KW-0597">Phosphoprotein</keyword>
<feature type="modified residue" description="4-aspartylphosphate" evidence="3">
    <location>
        <position position="54"/>
    </location>
</feature>
<dbReference type="Gene3D" id="2.40.50.1020">
    <property type="entry name" value="LytTr DNA-binding domain"/>
    <property type="match status" value="1"/>
</dbReference>
<dbReference type="SMART" id="SM00448">
    <property type="entry name" value="REC"/>
    <property type="match status" value="1"/>
</dbReference>
<proteinExistence type="predicted"/>
<dbReference type="GO" id="GO:0006355">
    <property type="term" value="P:regulation of DNA-templated transcription"/>
    <property type="evidence" value="ECO:0007669"/>
    <property type="project" value="TreeGrafter"/>
</dbReference>
<dbReference type="GO" id="GO:0005829">
    <property type="term" value="C:cytosol"/>
    <property type="evidence" value="ECO:0007669"/>
    <property type="project" value="TreeGrafter"/>
</dbReference>
<dbReference type="OrthoDB" id="236568at2"/>
<dbReference type="Gene3D" id="3.40.50.2300">
    <property type="match status" value="1"/>
</dbReference>
<evidence type="ECO:0000256" key="3">
    <source>
        <dbReference type="PROSITE-ProRule" id="PRU00169"/>
    </source>
</evidence>
<dbReference type="InterPro" id="IPR007492">
    <property type="entry name" value="LytTR_DNA-bd_dom"/>
</dbReference>
<dbReference type="SUPFAM" id="SSF52172">
    <property type="entry name" value="CheY-like"/>
    <property type="match status" value="1"/>
</dbReference>
<evidence type="ECO:0000313" key="7">
    <source>
        <dbReference type="Proteomes" id="UP000316649"/>
    </source>
</evidence>
<dbReference type="GO" id="GO:0032993">
    <property type="term" value="C:protein-DNA complex"/>
    <property type="evidence" value="ECO:0007669"/>
    <property type="project" value="TreeGrafter"/>
</dbReference>
<dbReference type="EMBL" id="VMNH01000005">
    <property type="protein sequence ID" value="TVO76900.1"/>
    <property type="molecule type" value="Genomic_DNA"/>
</dbReference>
<accession>A0A558DTW6</accession>
<dbReference type="SMART" id="SM00850">
    <property type="entry name" value="LytTR"/>
    <property type="match status" value="1"/>
</dbReference>
<gene>
    <name evidence="6" type="ORF">FHP88_05605</name>
</gene>
<evidence type="ECO:0000256" key="2">
    <source>
        <dbReference type="ARBA" id="ARBA00023125"/>
    </source>
</evidence>
<dbReference type="PANTHER" id="PTHR48111">
    <property type="entry name" value="REGULATOR OF RPOS"/>
    <property type="match status" value="1"/>
</dbReference>
<evidence type="ECO:0000259" key="5">
    <source>
        <dbReference type="PROSITE" id="PS50930"/>
    </source>
</evidence>
<dbReference type="Pfam" id="PF04397">
    <property type="entry name" value="LytTR"/>
    <property type="match status" value="1"/>
</dbReference>
<protein>
    <submittedName>
        <fullName evidence="6">Response regulator transcription factor</fullName>
    </submittedName>
</protein>
<dbReference type="InterPro" id="IPR039420">
    <property type="entry name" value="WalR-like"/>
</dbReference>
<evidence type="ECO:0000259" key="4">
    <source>
        <dbReference type="PROSITE" id="PS50110"/>
    </source>
</evidence>
<keyword evidence="7" id="KW-1185">Reference proteome</keyword>
<feature type="domain" description="Response regulatory" evidence="4">
    <location>
        <begin position="2"/>
        <end position="117"/>
    </location>
</feature>
<feature type="domain" description="HTH LytTR-type" evidence="5">
    <location>
        <begin position="139"/>
        <end position="243"/>
    </location>
</feature>
<dbReference type="PROSITE" id="PS50110">
    <property type="entry name" value="RESPONSE_REGULATORY"/>
    <property type="match status" value="1"/>
</dbReference>
<dbReference type="PANTHER" id="PTHR48111:SF3">
    <property type="entry name" value="TRANSCRIPTIONAL REGULATORY PROTEIN BTSR"/>
    <property type="match status" value="1"/>
</dbReference>
<evidence type="ECO:0000313" key="6">
    <source>
        <dbReference type="EMBL" id="TVO76900.1"/>
    </source>
</evidence>
<dbReference type="RefSeq" id="WP_144358029.1">
    <property type="nucleotide sequence ID" value="NZ_VMNH01000005.1"/>
</dbReference>
<dbReference type="GO" id="GO:0000156">
    <property type="term" value="F:phosphorelay response regulator activity"/>
    <property type="evidence" value="ECO:0007669"/>
    <property type="project" value="TreeGrafter"/>
</dbReference>
<dbReference type="GO" id="GO:0000976">
    <property type="term" value="F:transcription cis-regulatory region binding"/>
    <property type="evidence" value="ECO:0007669"/>
    <property type="project" value="TreeGrafter"/>
</dbReference>
<keyword evidence="2" id="KW-0238">DNA-binding</keyword>
<dbReference type="InterPro" id="IPR001789">
    <property type="entry name" value="Sig_transdc_resp-reg_receiver"/>
</dbReference>
<keyword evidence="1" id="KW-0902">Two-component regulatory system</keyword>
<sequence>MKILIVDDEAHARSRLRSLIEEIGPPHRVVGEADNGTDAVQRCRTGDVDLVLLDIRMPGRDGMEAAADLARFPAPPAVIFVTAYDEHALAAFERQAVDYLLKPIRRERLEKALEKAATLNRPQLQALQALQELPDAGYISVSYRGGLQRIPLSEVIYFQADHKYVTVCHTGGEALLEESLRSLEERHPERFIRIHRNALIARDRLLGLHKLSAGGCSVMLAGSDAELEVSRRHLAEVRKLLRGKI</sequence>
<comment type="caution">
    <text evidence="6">The sequence shown here is derived from an EMBL/GenBank/DDBJ whole genome shotgun (WGS) entry which is preliminary data.</text>
</comment>
<evidence type="ECO:0000256" key="1">
    <source>
        <dbReference type="ARBA" id="ARBA00023012"/>
    </source>
</evidence>
<dbReference type="PROSITE" id="PS50930">
    <property type="entry name" value="HTH_LYTTR"/>
    <property type="match status" value="1"/>
</dbReference>